<evidence type="ECO:0008006" key="4">
    <source>
        <dbReference type="Google" id="ProtNLM"/>
    </source>
</evidence>
<dbReference type="KEGG" id="ote:Oter_0722"/>
<keyword evidence="1" id="KW-0732">Signal</keyword>
<dbReference type="OrthoDB" id="200190at2"/>
<dbReference type="PROSITE" id="PS51257">
    <property type="entry name" value="PROKAR_LIPOPROTEIN"/>
    <property type="match status" value="1"/>
</dbReference>
<protein>
    <recommendedName>
        <fullName evidence="4">Lipoprotein</fullName>
    </recommendedName>
</protein>
<dbReference type="AlphaFoldDB" id="B1ZUG8"/>
<organism evidence="2 3">
    <name type="scientific">Opitutus terrae (strain DSM 11246 / JCM 15787 / PB90-1)</name>
    <dbReference type="NCBI Taxonomy" id="452637"/>
    <lineage>
        <taxon>Bacteria</taxon>
        <taxon>Pseudomonadati</taxon>
        <taxon>Verrucomicrobiota</taxon>
        <taxon>Opitutia</taxon>
        <taxon>Opitutales</taxon>
        <taxon>Opitutaceae</taxon>
        <taxon>Opitutus</taxon>
    </lineage>
</organism>
<feature type="chain" id="PRO_5002772112" description="Lipoprotein" evidence="1">
    <location>
        <begin position="35"/>
        <end position="148"/>
    </location>
</feature>
<name>B1ZUG8_OPITP</name>
<evidence type="ECO:0000313" key="2">
    <source>
        <dbReference type="EMBL" id="ACB74011.1"/>
    </source>
</evidence>
<sequence>MKTSNSHPAATRARARFAAVLALSGAAAWLGGCATEPESHVVSAPPPGTPVATTTGTAATVVTTPVATPAGQNTIVVTQAPPTPQQEVVSARPSSDHVWVGGYWTWRNNRYEWVAGHWAVPPHSGAAWIPPRWVPEGGAYRFYEGYWE</sequence>
<dbReference type="Proteomes" id="UP000007013">
    <property type="component" value="Chromosome"/>
</dbReference>
<dbReference type="InterPro" id="IPR024447">
    <property type="entry name" value="YXWGXW_rpt"/>
</dbReference>
<dbReference type="STRING" id="452637.Oter_0722"/>
<dbReference type="HOGENOM" id="CLU_1756980_0_0_0"/>
<evidence type="ECO:0000313" key="3">
    <source>
        <dbReference type="Proteomes" id="UP000007013"/>
    </source>
</evidence>
<feature type="signal peptide" evidence="1">
    <location>
        <begin position="1"/>
        <end position="34"/>
    </location>
</feature>
<evidence type="ECO:0000256" key="1">
    <source>
        <dbReference type="SAM" id="SignalP"/>
    </source>
</evidence>
<gene>
    <name evidence="2" type="ordered locus">Oter_0722</name>
</gene>
<dbReference type="RefSeq" id="WP_012373549.1">
    <property type="nucleotide sequence ID" value="NC_010571.1"/>
</dbReference>
<reference evidence="2 3" key="1">
    <citation type="journal article" date="2011" name="J. Bacteriol.">
        <title>Genome sequence of the verrucomicrobium Opitutus terrae PB90-1, an abundant inhabitant of rice paddy soil ecosystems.</title>
        <authorList>
            <person name="van Passel M.W."/>
            <person name="Kant R."/>
            <person name="Palva A."/>
            <person name="Copeland A."/>
            <person name="Lucas S."/>
            <person name="Lapidus A."/>
            <person name="Glavina del Rio T."/>
            <person name="Pitluck S."/>
            <person name="Goltsman E."/>
            <person name="Clum A."/>
            <person name="Sun H."/>
            <person name="Schmutz J."/>
            <person name="Larimer F.W."/>
            <person name="Land M.L."/>
            <person name="Hauser L."/>
            <person name="Kyrpides N."/>
            <person name="Mikhailova N."/>
            <person name="Richardson P.P."/>
            <person name="Janssen P.H."/>
            <person name="de Vos W.M."/>
            <person name="Smidt H."/>
        </authorList>
    </citation>
    <scope>NUCLEOTIDE SEQUENCE [LARGE SCALE GENOMIC DNA]</scope>
    <source>
        <strain evidence="3">DSM 11246 / JCM 15787 / PB90-1</strain>
    </source>
</reference>
<dbReference type="Pfam" id="PF12779">
    <property type="entry name" value="WXXGXW"/>
    <property type="match status" value="1"/>
</dbReference>
<keyword evidence="3" id="KW-1185">Reference proteome</keyword>
<proteinExistence type="predicted"/>
<accession>B1ZUG8</accession>
<dbReference type="EMBL" id="CP001032">
    <property type="protein sequence ID" value="ACB74011.1"/>
    <property type="molecule type" value="Genomic_DNA"/>
</dbReference>